<dbReference type="NCBIfam" id="NF003593">
    <property type="entry name" value="PRK05255.1-1"/>
    <property type="match status" value="1"/>
</dbReference>
<evidence type="ECO:0000256" key="5">
    <source>
        <dbReference type="HAMAP-Rule" id="MF_00765"/>
    </source>
</evidence>
<dbReference type="PANTHER" id="PTHR38101:SF1">
    <property type="entry name" value="UPF0307 PROTEIN YJGA"/>
    <property type="match status" value="1"/>
</dbReference>
<dbReference type="CDD" id="cd16331">
    <property type="entry name" value="YjgA-like"/>
    <property type="match status" value="1"/>
</dbReference>
<evidence type="ECO:0000256" key="6">
    <source>
        <dbReference type="SAM" id="MobiDB-lite"/>
    </source>
</evidence>
<keyword evidence="4 5" id="KW-0694">RNA-binding</keyword>
<dbReference type="Pfam" id="PF04751">
    <property type="entry name" value="DarP"/>
    <property type="match status" value="1"/>
</dbReference>
<reference evidence="7 8" key="1">
    <citation type="journal article" date="2008" name="Int. J. Syst. Evol. Microbiol.">
        <title>Amphritea japonica sp. nov. and Amphritea balenae sp. nov., isolated from the sediment adjacent to sperm whale carcasses off Kagoshima, Japan.</title>
        <authorList>
            <person name="Miyazaki M."/>
            <person name="Nogi Y."/>
            <person name="Fujiwara Y."/>
            <person name="Kawato M."/>
            <person name="Nagahama T."/>
            <person name="Kubokawa K."/>
            <person name="Horikoshi K."/>
        </authorList>
    </citation>
    <scope>NUCLEOTIDE SEQUENCE [LARGE SCALE GENOMIC DNA]</scope>
    <source>
        <strain evidence="7 8">ATCC BAA-1530</strain>
    </source>
</reference>
<dbReference type="GO" id="GO:1902626">
    <property type="term" value="P:assembly of large subunit precursor of preribosome"/>
    <property type="evidence" value="ECO:0007669"/>
    <property type="project" value="UniProtKB-UniRule"/>
</dbReference>
<gene>
    <name evidence="7" type="primary">yjgA</name>
    <name evidence="5" type="synonym">darP</name>
    <name evidence="7" type="ORF">AMJAP_2700</name>
</gene>
<evidence type="ECO:0000313" key="7">
    <source>
        <dbReference type="EMBL" id="BBB27286.1"/>
    </source>
</evidence>
<dbReference type="SUPFAM" id="SSF158710">
    <property type="entry name" value="PSPTO4464-like"/>
    <property type="match status" value="1"/>
</dbReference>
<evidence type="ECO:0000256" key="2">
    <source>
        <dbReference type="ARBA" id="ARBA00022517"/>
    </source>
</evidence>
<dbReference type="GO" id="GO:0005829">
    <property type="term" value="C:cytosol"/>
    <property type="evidence" value="ECO:0007669"/>
    <property type="project" value="TreeGrafter"/>
</dbReference>
<dbReference type="GO" id="GO:0043022">
    <property type="term" value="F:ribosome binding"/>
    <property type="evidence" value="ECO:0007669"/>
    <property type="project" value="UniProtKB-UniRule"/>
</dbReference>
<dbReference type="GO" id="GO:0019843">
    <property type="term" value="F:rRNA binding"/>
    <property type="evidence" value="ECO:0007669"/>
    <property type="project" value="UniProtKB-UniRule"/>
</dbReference>
<comment type="function">
    <text evidence="5">Member of a network of 50S ribosomal subunit biogenesis factors which assembles along the 30S-50S interface, preventing incorrect 23S rRNA structures from forming. Promotes peptidyl transferase center (PTC) maturation.</text>
</comment>
<accession>A0A7R6STG5</accession>
<feature type="compositionally biased region" description="Basic and acidic residues" evidence="6">
    <location>
        <begin position="7"/>
        <end position="30"/>
    </location>
</feature>
<evidence type="ECO:0000313" key="8">
    <source>
        <dbReference type="Proteomes" id="UP000595663"/>
    </source>
</evidence>
<dbReference type="AlphaFoldDB" id="A0A7R6STG5"/>
<dbReference type="InterPro" id="IPR023153">
    <property type="entry name" value="DarP_sf"/>
</dbReference>
<dbReference type="Gene3D" id="1.10.60.30">
    <property type="entry name" value="PSPTO4464-like domains"/>
    <property type="match status" value="2"/>
</dbReference>
<dbReference type="PANTHER" id="PTHR38101">
    <property type="entry name" value="UPF0307 PROTEIN YJGA"/>
    <property type="match status" value="1"/>
</dbReference>
<dbReference type="OrthoDB" id="5293604at2"/>
<dbReference type="RefSeq" id="WP_019619897.1">
    <property type="nucleotide sequence ID" value="NZ_AP014545.1"/>
</dbReference>
<evidence type="ECO:0000256" key="3">
    <source>
        <dbReference type="ARBA" id="ARBA00022730"/>
    </source>
</evidence>
<sequence length="177" mass="20798">MSQNDNFHQDDNEFDEDRVSKSQRKREMDHLQTLGARLPELNKEQLAKVPLGDMLRQAVEEAQRLKPRSEATRRQMQYIGRLMQAEDADAIQTAIERFEAGKQAHLQIFHKLELWRDRLILGDNSDLQAYLNDDPEADIQHLRQLLRNAKKEASLNKPPVAARKLFKYLRERAEDRL</sequence>
<keyword evidence="3 5" id="KW-0699">rRNA-binding</keyword>
<dbReference type="HAMAP" id="MF_00765">
    <property type="entry name" value="DarP"/>
    <property type="match status" value="1"/>
</dbReference>
<proteinExistence type="inferred from homology"/>
<keyword evidence="1 5" id="KW-0963">Cytoplasm</keyword>
<evidence type="ECO:0000256" key="4">
    <source>
        <dbReference type="ARBA" id="ARBA00022884"/>
    </source>
</evidence>
<dbReference type="KEGG" id="ajp:AMJAP_2700"/>
<keyword evidence="2 5" id="KW-0690">Ribosome biogenesis</keyword>
<dbReference type="Proteomes" id="UP000595663">
    <property type="component" value="Chromosome"/>
</dbReference>
<feature type="region of interest" description="Disordered" evidence="6">
    <location>
        <begin position="1"/>
        <end position="36"/>
    </location>
</feature>
<comment type="subcellular location">
    <subcellularLocation>
        <location evidence="5">Cytoplasm</location>
    </subcellularLocation>
    <text evidence="5">Associates with late stage pre-50S ribosomal subunits.</text>
</comment>
<name>A0A7R6STG5_9GAMM</name>
<dbReference type="PIRSF" id="PIRSF016183">
    <property type="entry name" value="UCP016183"/>
    <property type="match status" value="1"/>
</dbReference>
<dbReference type="InterPro" id="IPR006839">
    <property type="entry name" value="DarP"/>
</dbReference>
<comment type="similarity">
    <text evidence="5">Belongs to the DarP family.</text>
</comment>
<evidence type="ECO:0000256" key="1">
    <source>
        <dbReference type="ARBA" id="ARBA00022490"/>
    </source>
</evidence>
<dbReference type="EMBL" id="AP014545">
    <property type="protein sequence ID" value="BBB27286.1"/>
    <property type="molecule type" value="Genomic_DNA"/>
</dbReference>
<keyword evidence="8" id="KW-1185">Reference proteome</keyword>
<organism evidence="7 8">
    <name type="scientific">Amphritea japonica ATCC BAA-1530</name>
    <dbReference type="NCBI Taxonomy" id="1278309"/>
    <lineage>
        <taxon>Bacteria</taxon>
        <taxon>Pseudomonadati</taxon>
        <taxon>Pseudomonadota</taxon>
        <taxon>Gammaproteobacteria</taxon>
        <taxon>Oceanospirillales</taxon>
        <taxon>Oceanospirillaceae</taxon>
        <taxon>Amphritea</taxon>
    </lineage>
</organism>
<protein>
    <recommendedName>
        <fullName evidence="5">Dual-action ribosomal maturation protein DarP</fullName>
    </recommendedName>
    <alternativeName>
        <fullName evidence="5">Large ribosomal subunit assembly factor DarP</fullName>
    </alternativeName>
</protein>